<dbReference type="GO" id="GO:0071111">
    <property type="term" value="F:cyclic-guanylate-specific phosphodiesterase activity"/>
    <property type="evidence" value="ECO:0007669"/>
    <property type="project" value="UniProtKB-EC"/>
</dbReference>
<evidence type="ECO:0000313" key="13">
    <source>
        <dbReference type="Proteomes" id="UP000626148"/>
    </source>
</evidence>
<keyword evidence="8 10" id="KW-0472">Membrane</keyword>
<evidence type="ECO:0000256" key="10">
    <source>
        <dbReference type="SAM" id="Phobius"/>
    </source>
</evidence>
<feature type="transmembrane region" description="Helical" evidence="10">
    <location>
        <begin position="229"/>
        <end position="249"/>
    </location>
</feature>
<dbReference type="Proteomes" id="UP000626148">
    <property type="component" value="Unassembled WGS sequence"/>
</dbReference>
<dbReference type="EC" id="3.1.4.52" evidence="2"/>
<evidence type="ECO:0000256" key="8">
    <source>
        <dbReference type="ARBA" id="ARBA00023136"/>
    </source>
</evidence>
<evidence type="ECO:0000256" key="5">
    <source>
        <dbReference type="ARBA" id="ARBA00022692"/>
    </source>
</evidence>
<comment type="catalytic activity">
    <reaction evidence="9">
        <text>3',3'-c-di-GMP + H2O = 5'-phosphoguanylyl(3'-&gt;5')guanosine + H(+)</text>
        <dbReference type="Rhea" id="RHEA:24902"/>
        <dbReference type="ChEBI" id="CHEBI:15377"/>
        <dbReference type="ChEBI" id="CHEBI:15378"/>
        <dbReference type="ChEBI" id="CHEBI:58754"/>
        <dbReference type="ChEBI" id="CHEBI:58805"/>
        <dbReference type="EC" id="3.1.4.52"/>
    </reaction>
</comment>
<comment type="caution">
    <text evidence="12">The sequence shown here is derived from an EMBL/GenBank/DDBJ whole genome shotgun (WGS) entry which is preliminary data.</text>
</comment>
<keyword evidence="4" id="KW-0973">c-di-GMP</keyword>
<evidence type="ECO:0000313" key="12">
    <source>
        <dbReference type="EMBL" id="GGX57890.1"/>
    </source>
</evidence>
<keyword evidence="3" id="KW-1003">Cell membrane</keyword>
<proteinExistence type="predicted"/>
<gene>
    <name evidence="12" type="ORF">GCM10007392_26960</name>
</gene>
<reference evidence="12" key="1">
    <citation type="journal article" date="2014" name="Int. J. Syst. Evol. Microbiol.">
        <title>Complete genome sequence of Corynebacterium casei LMG S-19264T (=DSM 44701T), isolated from a smear-ripened cheese.</title>
        <authorList>
            <consortium name="US DOE Joint Genome Institute (JGI-PGF)"/>
            <person name="Walter F."/>
            <person name="Albersmeier A."/>
            <person name="Kalinowski J."/>
            <person name="Ruckert C."/>
        </authorList>
    </citation>
    <scope>NUCLEOTIDE SEQUENCE</scope>
    <source>
        <strain evidence="12">KCTC 22169</strain>
    </source>
</reference>
<keyword evidence="5 10" id="KW-0812">Transmembrane</keyword>
<keyword evidence="13" id="KW-1185">Reference proteome</keyword>
<protein>
    <recommendedName>
        <fullName evidence="2">cyclic-guanylate-specific phosphodiesterase</fullName>
        <ecNumber evidence="2">3.1.4.52</ecNumber>
    </recommendedName>
</protein>
<dbReference type="GO" id="GO:0005886">
    <property type="term" value="C:plasma membrane"/>
    <property type="evidence" value="ECO:0007669"/>
    <property type="project" value="UniProtKB-SubCell"/>
</dbReference>
<dbReference type="AlphaFoldDB" id="A0A918KDD4"/>
<comment type="subcellular location">
    <subcellularLocation>
        <location evidence="1">Cell membrane</location>
        <topology evidence="1">Multi-pass membrane protein</topology>
    </subcellularLocation>
</comment>
<dbReference type="SUPFAM" id="SSF141868">
    <property type="entry name" value="EAL domain-like"/>
    <property type="match status" value="1"/>
</dbReference>
<evidence type="ECO:0000259" key="11">
    <source>
        <dbReference type="PROSITE" id="PS50883"/>
    </source>
</evidence>
<dbReference type="InterPro" id="IPR035919">
    <property type="entry name" value="EAL_sf"/>
</dbReference>
<evidence type="ECO:0000256" key="7">
    <source>
        <dbReference type="ARBA" id="ARBA00022989"/>
    </source>
</evidence>
<dbReference type="Gene3D" id="3.20.20.450">
    <property type="entry name" value="EAL domain"/>
    <property type="match status" value="1"/>
</dbReference>
<evidence type="ECO:0000256" key="6">
    <source>
        <dbReference type="ARBA" id="ARBA00022801"/>
    </source>
</evidence>
<evidence type="ECO:0000256" key="9">
    <source>
        <dbReference type="ARBA" id="ARBA00034290"/>
    </source>
</evidence>
<dbReference type="PROSITE" id="PS50883">
    <property type="entry name" value="EAL"/>
    <property type="match status" value="1"/>
</dbReference>
<dbReference type="EMBL" id="BMXR01000006">
    <property type="protein sequence ID" value="GGX57890.1"/>
    <property type="molecule type" value="Genomic_DNA"/>
</dbReference>
<dbReference type="PANTHER" id="PTHR33121">
    <property type="entry name" value="CYCLIC DI-GMP PHOSPHODIESTERASE PDEF"/>
    <property type="match status" value="1"/>
</dbReference>
<reference evidence="12" key="2">
    <citation type="submission" date="2020-09" db="EMBL/GenBank/DDBJ databases">
        <authorList>
            <person name="Sun Q."/>
            <person name="Kim S."/>
        </authorList>
    </citation>
    <scope>NUCLEOTIDE SEQUENCE</scope>
    <source>
        <strain evidence="12">KCTC 22169</strain>
    </source>
</reference>
<dbReference type="SMART" id="SM00052">
    <property type="entry name" value="EAL"/>
    <property type="match status" value="1"/>
</dbReference>
<keyword evidence="6" id="KW-0378">Hydrolase</keyword>
<dbReference type="Pfam" id="PF12792">
    <property type="entry name" value="CSS-motif"/>
    <property type="match status" value="1"/>
</dbReference>
<keyword evidence="7 10" id="KW-1133">Transmembrane helix</keyword>
<accession>A0A918KDD4</accession>
<evidence type="ECO:0000256" key="4">
    <source>
        <dbReference type="ARBA" id="ARBA00022636"/>
    </source>
</evidence>
<sequence>MPLRLLAVALSLLLSVCFLGLVAYKFSRDTLEHQWERGRAVIDHGAHWSAEAVSFIDFAEGIDAPACSDAMLTALRTRLFQHEYIKDAGYLDNGHLLCTTTLGRSVEPMPITEPDYLSSTGYNIWINEPLALSPNARGFIIQKGHFNTVFLLESLPTDFPPGIRWQAVYRSENLTETIVGQPGIYRGLPNDRRFSVTVNHHYAEYCSDVIPYCIGVESNHWRMLNEHRWLVALVLLATLGVFAGTYWLLDSRLRQYNSLGNRVRRGLERGRFHFLYQPIVDLNTGGIVGCEVLARFEDPLGPLTPGEFIPEIERRDLTWPFTEKVIYNAFTDLETQRDLPDGFGVNINFFPQDLYEDLSRNLPYILPLKSTRFRMVVEVTEDKHLDANSARNTLAWLGDSGYDVAIDDFGTGYSNLDKLHQVNCQTIKIDRSFVSDIEEGGIKSTFIAYMVQIARELDVKIVAEGVETALQEKELVQLGVHFAQGWRFGKPMNAEALARVVACSTGSNAPVSAGH</sequence>
<dbReference type="InterPro" id="IPR024744">
    <property type="entry name" value="CSS-motif_dom"/>
</dbReference>
<evidence type="ECO:0000256" key="1">
    <source>
        <dbReference type="ARBA" id="ARBA00004651"/>
    </source>
</evidence>
<dbReference type="InterPro" id="IPR001633">
    <property type="entry name" value="EAL_dom"/>
</dbReference>
<feature type="domain" description="EAL" evidence="11">
    <location>
        <begin position="256"/>
        <end position="505"/>
    </location>
</feature>
<name>A0A918KDD4_9GAMM</name>
<dbReference type="PANTHER" id="PTHR33121:SF79">
    <property type="entry name" value="CYCLIC DI-GMP PHOSPHODIESTERASE PDED-RELATED"/>
    <property type="match status" value="1"/>
</dbReference>
<dbReference type="CDD" id="cd01948">
    <property type="entry name" value="EAL"/>
    <property type="match status" value="1"/>
</dbReference>
<organism evidence="12 13">
    <name type="scientific">Saccharospirillum salsuginis</name>
    <dbReference type="NCBI Taxonomy" id="418750"/>
    <lineage>
        <taxon>Bacteria</taxon>
        <taxon>Pseudomonadati</taxon>
        <taxon>Pseudomonadota</taxon>
        <taxon>Gammaproteobacteria</taxon>
        <taxon>Oceanospirillales</taxon>
        <taxon>Saccharospirillaceae</taxon>
        <taxon>Saccharospirillum</taxon>
    </lineage>
</organism>
<dbReference type="Pfam" id="PF00563">
    <property type="entry name" value="EAL"/>
    <property type="match status" value="1"/>
</dbReference>
<evidence type="ECO:0000256" key="2">
    <source>
        <dbReference type="ARBA" id="ARBA00012282"/>
    </source>
</evidence>
<dbReference type="InterPro" id="IPR050706">
    <property type="entry name" value="Cyclic-di-GMP_PDE-like"/>
</dbReference>
<evidence type="ECO:0000256" key="3">
    <source>
        <dbReference type="ARBA" id="ARBA00022475"/>
    </source>
</evidence>
<dbReference type="RefSeq" id="WP_189609478.1">
    <property type="nucleotide sequence ID" value="NZ_BMXR01000006.1"/>
</dbReference>